<protein>
    <submittedName>
        <fullName evidence="2">Helix-turn-helix transcriptional regulator</fullName>
    </submittedName>
</protein>
<dbReference type="SUPFAM" id="SSF46785">
    <property type="entry name" value="Winged helix' DNA-binding domain"/>
    <property type="match status" value="1"/>
</dbReference>
<reference evidence="2 3" key="1">
    <citation type="submission" date="2024-09" db="EMBL/GenBank/DDBJ databases">
        <title>The Natural Products Discovery Center: Release of the First 8490 Sequenced Strains for Exploring Actinobacteria Biosynthetic Diversity.</title>
        <authorList>
            <person name="Kalkreuter E."/>
            <person name="Kautsar S.A."/>
            <person name="Yang D."/>
            <person name="Bader C.D."/>
            <person name="Teijaro C.N."/>
            <person name="Fluegel L."/>
            <person name="Davis C.M."/>
            <person name="Simpson J.R."/>
            <person name="Lauterbach L."/>
            <person name="Steele A.D."/>
            <person name="Gui C."/>
            <person name="Meng S."/>
            <person name="Li G."/>
            <person name="Viehrig K."/>
            <person name="Ye F."/>
            <person name="Su P."/>
            <person name="Kiefer A.F."/>
            <person name="Nichols A."/>
            <person name="Cepeda A.J."/>
            <person name="Yan W."/>
            <person name="Fan B."/>
            <person name="Jiang Y."/>
            <person name="Adhikari A."/>
            <person name="Zheng C.-J."/>
            <person name="Schuster L."/>
            <person name="Cowan T.M."/>
            <person name="Smanski M.J."/>
            <person name="Chevrette M.G."/>
            <person name="De Carvalho L.P.S."/>
            <person name="Shen B."/>
        </authorList>
    </citation>
    <scope>NUCLEOTIDE SEQUENCE [LARGE SCALE GENOMIC DNA]</scope>
    <source>
        <strain evidence="2 3">NPDC059500</strain>
    </source>
</reference>
<dbReference type="CDD" id="cd00090">
    <property type="entry name" value="HTH_ARSR"/>
    <property type="match status" value="1"/>
</dbReference>
<organism evidence="2 3">
    <name type="scientific">Streptomyces anandii</name>
    <dbReference type="NCBI Taxonomy" id="285454"/>
    <lineage>
        <taxon>Bacteria</taxon>
        <taxon>Bacillati</taxon>
        <taxon>Actinomycetota</taxon>
        <taxon>Actinomycetes</taxon>
        <taxon>Kitasatosporales</taxon>
        <taxon>Streptomycetaceae</taxon>
        <taxon>Streptomyces</taxon>
    </lineage>
</organism>
<evidence type="ECO:0000313" key="3">
    <source>
        <dbReference type="Proteomes" id="UP001599756"/>
    </source>
</evidence>
<accession>A0ABW6H8H3</accession>
<dbReference type="InterPro" id="IPR036388">
    <property type="entry name" value="WH-like_DNA-bd_sf"/>
</dbReference>
<dbReference type="Proteomes" id="UP001599756">
    <property type="component" value="Unassembled WGS sequence"/>
</dbReference>
<proteinExistence type="predicted"/>
<comment type="caution">
    <text evidence="2">The sequence shown here is derived from an EMBL/GenBank/DDBJ whole genome shotgun (WGS) entry which is preliminary data.</text>
</comment>
<dbReference type="InterPro" id="IPR036390">
    <property type="entry name" value="WH_DNA-bd_sf"/>
</dbReference>
<dbReference type="EMBL" id="JBHYTS010000032">
    <property type="protein sequence ID" value="MFE1752941.1"/>
    <property type="molecule type" value="Genomic_DNA"/>
</dbReference>
<evidence type="ECO:0000256" key="1">
    <source>
        <dbReference type="SAM" id="MobiDB-lite"/>
    </source>
</evidence>
<dbReference type="Gene3D" id="1.10.10.10">
    <property type="entry name" value="Winged helix-like DNA-binding domain superfamily/Winged helix DNA-binding domain"/>
    <property type="match status" value="1"/>
</dbReference>
<feature type="region of interest" description="Disordered" evidence="1">
    <location>
        <begin position="235"/>
        <end position="258"/>
    </location>
</feature>
<dbReference type="Pfam" id="PF12840">
    <property type="entry name" value="HTH_20"/>
    <property type="match status" value="1"/>
</dbReference>
<name>A0ABW6H8H3_9ACTN</name>
<gene>
    <name evidence="2" type="ORF">ACFW88_20755</name>
</gene>
<sequence length="258" mass="28058">MAPDMNQSPPAGDAVIDSVSVLGEESRRRMFAFVRRAGRPVTRDEAAASVGISRKLAAFHLDKLVDAGLLRSHYEAPGGTRRVGRRPKVYEPTDAQISLSIPDRRHELLAGLLLEAVLTEGADEHAADTALRVAERHGREMGEAERTRSRPGRLGAERGLTVCERVLDEQGYEPVRESSIELRLRNCPFHPLAARAPGLVCGMNHAFLAGFLEGLRVTGIQALLAPRPGECCVRFTPDGTEPDRPQATEPQPPGPTEP</sequence>
<dbReference type="InterPro" id="IPR011991">
    <property type="entry name" value="ArsR-like_HTH"/>
</dbReference>
<evidence type="ECO:0000313" key="2">
    <source>
        <dbReference type="EMBL" id="MFE1752941.1"/>
    </source>
</evidence>
<keyword evidence="3" id="KW-1185">Reference proteome</keyword>
<dbReference type="RefSeq" id="WP_381809041.1">
    <property type="nucleotide sequence ID" value="NZ_JBHYTS010000032.1"/>
</dbReference>